<evidence type="ECO:0000313" key="4">
    <source>
        <dbReference type="EMBL" id="AMD22920.1"/>
    </source>
</evidence>
<sequence>MQKEDSALRQSSVTTMIPKSRSAQISNEGFRLQSGLQYFQNNAQMNYCQCRNGMGIFERSVEDQGSDVWYSDTSEEEKSDMEEEFDLSGDGGNEGRFAQKTAPEVLGNEIGNVSQQLDGDNKNGRLSISPSANCSNMRGIRKQQLCTRCGKVKTGMSPSRGGFDPDDISFNRPRTNSIILQLSRETTRQSFLDSTNAGLATSSDGMNQEESSCRLRTRSSFIAIPTHIYSLEKYVGTELDSAAESFFDKDVKLSASSPIGGQSSIASPTYPSCSSISSHSNVNDKLSPPPLFLEKRKRRKSHIELSLSVSFQS</sequence>
<evidence type="ECO:0000256" key="3">
    <source>
        <dbReference type="SAM" id="MobiDB-lite"/>
    </source>
</evidence>
<keyword evidence="2" id="KW-0597">Phosphoprotein</keyword>
<accession>A0A109V0G4</accession>
<dbReference type="InterPro" id="IPR031443">
    <property type="entry name" value="Mbr1"/>
</dbReference>
<evidence type="ECO:0000256" key="2">
    <source>
        <dbReference type="ARBA" id="ARBA00022553"/>
    </source>
</evidence>
<feature type="compositionally biased region" description="Low complexity" evidence="3">
    <location>
        <begin position="267"/>
        <end position="280"/>
    </location>
</feature>
<dbReference type="Proteomes" id="UP000243052">
    <property type="component" value="Chromosome viii"/>
</dbReference>
<feature type="compositionally biased region" description="Acidic residues" evidence="3">
    <location>
        <begin position="73"/>
        <end position="87"/>
    </location>
</feature>
<dbReference type="OrthoDB" id="4033526at2759"/>
<feature type="region of interest" description="Disordered" evidence="3">
    <location>
        <begin position="257"/>
        <end position="301"/>
    </location>
</feature>
<protein>
    <submittedName>
        <fullName evidence="4">HHR151Cp</fullName>
    </submittedName>
</protein>
<reference evidence="4 5" key="1">
    <citation type="submission" date="2016-01" db="EMBL/GenBank/DDBJ databases">
        <title>Genome sequence of the yeast Holleya sinecauda.</title>
        <authorList>
            <person name="Dietrich F.S."/>
        </authorList>
    </citation>
    <scope>NUCLEOTIDE SEQUENCE [LARGE SCALE GENOMIC DNA]</scope>
    <source>
        <strain evidence="4 5">ATCC 58844</strain>
    </source>
</reference>
<feature type="region of interest" description="Disordered" evidence="3">
    <location>
        <begin position="70"/>
        <end position="97"/>
    </location>
</feature>
<feature type="region of interest" description="Disordered" evidence="3">
    <location>
        <begin position="1"/>
        <end position="25"/>
    </location>
</feature>
<organism evidence="4 5">
    <name type="scientific">Eremothecium sinecaudum</name>
    <dbReference type="NCBI Taxonomy" id="45286"/>
    <lineage>
        <taxon>Eukaryota</taxon>
        <taxon>Fungi</taxon>
        <taxon>Dikarya</taxon>
        <taxon>Ascomycota</taxon>
        <taxon>Saccharomycotina</taxon>
        <taxon>Saccharomycetes</taxon>
        <taxon>Saccharomycetales</taxon>
        <taxon>Saccharomycetaceae</taxon>
        <taxon>Eremothecium</taxon>
    </lineage>
</organism>
<dbReference type="AlphaFoldDB" id="A0A109V0G4"/>
<evidence type="ECO:0000256" key="1">
    <source>
        <dbReference type="ARBA" id="ARBA00008990"/>
    </source>
</evidence>
<evidence type="ECO:0000313" key="5">
    <source>
        <dbReference type="Proteomes" id="UP000243052"/>
    </source>
</evidence>
<dbReference type="Pfam" id="PF17058">
    <property type="entry name" value="MBR1"/>
    <property type="match status" value="1"/>
</dbReference>
<name>A0A109V0G4_9SACH</name>
<dbReference type="EMBL" id="CP014248">
    <property type="protein sequence ID" value="AMD22920.1"/>
    <property type="molecule type" value="Genomic_DNA"/>
</dbReference>
<feature type="compositionally biased region" description="Polar residues" evidence="3">
    <location>
        <begin position="257"/>
        <end position="266"/>
    </location>
</feature>
<gene>
    <name evidence="4" type="ORF">AW171_hschr84983</name>
</gene>
<comment type="similarity">
    <text evidence="1">Belongs to the ISF1/MBR1 family.</text>
</comment>
<proteinExistence type="inferred from homology"/>
<dbReference type="RefSeq" id="XP_017989916.1">
    <property type="nucleotide sequence ID" value="XM_018134427.1"/>
</dbReference>
<keyword evidence="5" id="KW-1185">Reference proteome</keyword>
<dbReference type="GeneID" id="28726289"/>
<feature type="compositionally biased region" description="Polar residues" evidence="3">
    <location>
        <begin position="8"/>
        <end position="25"/>
    </location>
</feature>